<protein>
    <submittedName>
        <fullName evidence="4">Glycosyltransferase involved in cell wall bisynthesis</fullName>
    </submittedName>
</protein>
<dbReference type="InterPro" id="IPR028098">
    <property type="entry name" value="Glyco_trans_4-like_N"/>
</dbReference>
<dbReference type="Gene3D" id="3.40.50.2000">
    <property type="entry name" value="Glycogen Phosphorylase B"/>
    <property type="match status" value="2"/>
</dbReference>
<evidence type="ECO:0000313" key="4">
    <source>
        <dbReference type="EMBL" id="SHK12821.1"/>
    </source>
</evidence>
<dbReference type="Pfam" id="PF13439">
    <property type="entry name" value="Glyco_transf_4"/>
    <property type="match status" value="1"/>
</dbReference>
<dbReference type="STRING" id="1121331.SAMN02745248_01857"/>
<accession>A0A1M6PY48</accession>
<sequence>MTKKNIYINATILHEKPSGLGVYAENVIKHLKKHRELDLKAICPIDLDGVDTIKCTEYVKPSYKKKGGLIRFLYTQFVMPFKVHGDAIIYHPFHYMCLFSRKKQIITVHDFIPMYFKDEAKHQNAYYRHIMPHLLKKAYKVICISENTKADLIKFYNMDESKIYVVNNGYDTEAFNTEGTENSKKILMEKYHVNYPYILMVGAEYYHKNVKRAMEAFKNVENKKGCKLVLIGKNSGYIDEIKSYAKELGIEDDMVFPGYVPTEHLKYFYNEAKAFLYPTLYEGFGLPVLEAWACNTLVLCSNNSSVGELAEDGAITFNPYSTEEIKNAIKRAIDHQYFTTGQCMEDIDNIKQRGTELCRQYDWRKTADEVAKIIYE</sequence>
<keyword evidence="5" id="KW-1185">Reference proteome</keyword>
<dbReference type="EMBL" id="FRAD01000014">
    <property type="protein sequence ID" value="SHK12821.1"/>
    <property type="molecule type" value="Genomic_DNA"/>
</dbReference>
<dbReference type="PANTHER" id="PTHR46401:SF2">
    <property type="entry name" value="GLYCOSYLTRANSFERASE WBBK-RELATED"/>
    <property type="match status" value="1"/>
</dbReference>
<dbReference type="CDD" id="cd03809">
    <property type="entry name" value="GT4_MtfB-like"/>
    <property type="match status" value="1"/>
</dbReference>
<proteinExistence type="predicted"/>
<keyword evidence="1 4" id="KW-0808">Transferase</keyword>
<evidence type="ECO:0000259" key="2">
    <source>
        <dbReference type="Pfam" id="PF00534"/>
    </source>
</evidence>
<organism evidence="4 5">
    <name type="scientific">Hathewaya proteolytica DSM 3090</name>
    <dbReference type="NCBI Taxonomy" id="1121331"/>
    <lineage>
        <taxon>Bacteria</taxon>
        <taxon>Bacillati</taxon>
        <taxon>Bacillota</taxon>
        <taxon>Clostridia</taxon>
        <taxon>Eubacteriales</taxon>
        <taxon>Clostridiaceae</taxon>
        <taxon>Hathewaya</taxon>
    </lineage>
</organism>
<dbReference type="GO" id="GO:0016757">
    <property type="term" value="F:glycosyltransferase activity"/>
    <property type="evidence" value="ECO:0007669"/>
    <property type="project" value="InterPro"/>
</dbReference>
<dbReference type="Pfam" id="PF00534">
    <property type="entry name" value="Glycos_transf_1"/>
    <property type="match status" value="1"/>
</dbReference>
<dbReference type="PANTHER" id="PTHR46401">
    <property type="entry name" value="GLYCOSYLTRANSFERASE WBBK-RELATED"/>
    <property type="match status" value="1"/>
</dbReference>
<name>A0A1M6PY48_9CLOT</name>
<reference evidence="4 5" key="1">
    <citation type="submission" date="2016-11" db="EMBL/GenBank/DDBJ databases">
        <authorList>
            <person name="Jaros S."/>
            <person name="Januszkiewicz K."/>
            <person name="Wedrychowicz H."/>
        </authorList>
    </citation>
    <scope>NUCLEOTIDE SEQUENCE [LARGE SCALE GENOMIC DNA]</scope>
    <source>
        <strain evidence="4 5">DSM 3090</strain>
    </source>
</reference>
<dbReference type="SUPFAM" id="SSF53756">
    <property type="entry name" value="UDP-Glycosyltransferase/glycogen phosphorylase"/>
    <property type="match status" value="1"/>
</dbReference>
<dbReference type="RefSeq" id="WP_072903811.1">
    <property type="nucleotide sequence ID" value="NZ_FRAD01000014.1"/>
</dbReference>
<evidence type="ECO:0000256" key="1">
    <source>
        <dbReference type="ARBA" id="ARBA00022679"/>
    </source>
</evidence>
<evidence type="ECO:0000259" key="3">
    <source>
        <dbReference type="Pfam" id="PF13439"/>
    </source>
</evidence>
<dbReference type="Proteomes" id="UP000183952">
    <property type="component" value="Unassembled WGS sequence"/>
</dbReference>
<evidence type="ECO:0000313" key="5">
    <source>
        <dbReference type="Proteomes" id="UP000183952"/>
    </source>
</evidence>
<feature type="domain" description="Glycosyltransferase subfamily 4-like N-terminal" evidence="3">
    <location>
        <begin position="18"/>
        <end position="173"/>
    </location>
</feature>
<gene>
    <name evidence="4" type="ORF">SAMN02745248_01857</name>
</gene>
<dbReference type="AlphaFoldDB" id="A0A1M6PY48"/>
<dbReference type="InterPro" id="IPR001296">
    <property type="entry name" value="Glyco_trans_1"/>
</dbReference>
<feature type="domain" description="Glycosyl transferase family 1" evidence="2">
    <location>
        <begin position="194"/>
        <end position="336"/>
    </location>
</feature>